<evidence type="ECO:0000313" key="2">
    <source>
        <dbReference type="EMBL" id="CDZ79114.1"/>
    </source>
</evidence>
<dbReference type="SUPFAM" id="SSF53474">
    <property type="entry name" value="alpha/beta-Hydrolases"/>
    <property type="match status" value="1"/>
</dbReference>
<name>A0A078L4W0_9GAMM</name>
<feature type="domain" description="AB hydrolase-1" evidence="1">
    <location>
        <begin position="31"/>
        <end position="285"/>
    </location>
</feature>
<dbReference type="AlphaFoldDB" id="A0A078L4W0"/>
<dbReference type="InterPro" id="IPR050266">
    <property type="entry name" value="AB_hydrolase_sf"/>
</dbReference>
<organism evidence="2 3">
    <name type="scientific">Legionella massiliensis</name>
    <dbReference type="NCBI Taxonomy" id="1034943"/>
    <lineage>
        <taxon>Bacteria</taxon>
        <taxon>Pseudomonadati</taxon>
        <taxon>Pseudomonadota</taxon>
        <taxon>Gammaproteobacteria</taxon>
        <taxon>Legionellales</taxon>
        <taxon>Legionellaceae</taxon>
        <taxon>Legionella</taxon>
    </lineage>
</organism>
<dbReference type="eggNOG" id="COG2267">
    <property type="taxonomic scope" value="Bacteria"/>
</dbReference>
<dbReference type="PANTHER" id="PTHR43798:SF33">
    <property type="entry name" value="HYDROLASE, PUTATIVE (AFU_ORTHOLOGUE AFUA_2G14860)-RELATED"/>
    <property type="match status" value="1"/>
</dbReference>
<sequence length="304" mass="34622">MKQNYILSASKEGYHKVAYTEWGEASPTASTVICVHGLTRNSRDFDALAGHLSSVGYHVFCPDVVGRGLSSWLKNPQLYNFERYTTDMNVLIGRTGASQVDWIGTSMGGIIGMMLASLPNTPIRRLILNDVGPQIPVQSLWHMAKYVGKDPQFVSKEDAKKHFKVIYAEFGKLTEEQWDYFTEHSITERSPGVFRSCYDPGIHEVRLKWQSLKELFYSPHKALEGIIFDIDLWPFWRQIKCPVLVIRGQQSKLLLPEHLRKMQRLHSKTEVYEIADAGHAPALLEPAQHEKITAWLDASNAEHK</sequence>
<dbReference type="Pfam" id="PF00561">
    <property type="entry name" value="Abhydrolase_1"/>
    <property type="match status" value="1"/>
</dbReference>
<reference evidence="2 3" key="1">
    <citation type="submission" date="2014-06" db="EMBL/GenBank/DDBJ databases">
        <authorList>
            <person name="Urmite Genomes Urmite Genomes"/>
        </authorList>
    </citation>
    <scope>NUCLEOTIDE SEQUENCE [LARGE SCALE GENOMIC DNA]</scope>
</reference>
<proteinExistence type="predicted"/>
<dbReference type="PANTHER" id="PTHR43798">
    <property type="entry name" value="MONOACYLGLYCEROL LIPASE"/>
    <property type="match status" value="1"/>
</dbReference>
<dbReference type="OrthoDB" id="9791366at2"/>
<dbReference type="GO" id="GO:0016020">
    <property type="term" value="C:membrane"/>
    <property type="evidence" value="ECO:0007669"/>
    <property type="project" value="TreeGrafter"/>
</dbReference>
<protein>
    <submittedName>
        <fullName evidence="2">Tropinesterase</fullName>
    </submittedName>
</protein>
<keyword evidence="3" id="KW-1185">Reference proteome</keyword>
<dbReference type="Proteomes" id="UP000044071">
    <property type="component" value="Unassembled WGS sequence"/>
</dbReference>
<dbReference type="InterPro" id="IPR029058">
    <property type="entry name" value="AB_hydrolase_fold"/>
</dbReference>
<dbReference type="InterPro" id="IPR000073">
    <property type="entry name" value="AB_hydrolase_1"/>
</dbReference>
<gene>
    <name evidence="2" type="ORF">BN59_03431</name>
</gene>
<dbReference type="GO" id="GO:0046464">
    <property type="term" value="P:acylglycerol catabolic process"/>
    <property type="evidence" value="ECO:0007669"/>
    <property type="project" value="TreeGrafter"/>
</dbReference>
<dbReference type="Gene3D" id="3.40.50.1820">
    <property type="entry name" value="alpha/beta hydrolase"/>
    <property type="match status" value="1"/>
</dbReference>
<accession>A0A078L4W0</accession>
<dbReference type="RefSeq" id="WP_044012274.1">
    <property type="nucleotide sequence ID" value="NZ_CCVW01000004.1"/>
</dbReference>
<evidence type="ECO:0000313" key="3">
    <source>
        <dbReference type="Proteomes" id="UP000044071"/>
    </source>
</evidence>
<evidence type="ECO:0000259" key="1">
    <source>
        <dbReference type="Pfam" id="PF00561"/>
    </source>
</evidence>
<dbReference type="EMBL" id="CCSB01000004">
    <property type="protein sequence ID" value="CDZ79114.1"/>
    <property type="molecule type" value="Genomic_DNA"/>
</dbReference>
<dbReference type="GO" id="GO:0047372">
    <property type="term" value="F:monoacylglycerol lipase activity"/>
    <property type="evidence" value="ECO:0007669"/>
    <property type="project" value="TreeGrafter"/>
</dbReference>
<dbReference type="STRING" id="1034943.BN59_03431"/>